<dbReference type="PATRIC" id="fig|869212.3.peg.3961"/>
<name>I4BBA6_TURPD</name>
<dbReference type="RefSeq" id="WP_014805039.1">
    <property type="nucleotide sequence ID" value="NC_018020.1"/>
</dbReference>
<evidence type="ECO:0000256" key="15">
    <source>
        <dbReference type="ARBA" id="ARBA00023239"/>
    </source>
</evidence>
<keyword evidence="11 23" id="KW-0378">Hydrolase</keyword>
<evidence type="ECO:0000256" key="1">
    <source>
        <dbReference type="ARBA" id="ARBA00001668"/>
    </source>
</evidence>
<feature type="domain" description="Formamidopyrimidine-DNA glycosylase catalytic" evidence="22">
    <location>
        <begin position="2"/>
        <end position="109"/>
    </location>
</feature>
<dbReference type="EC" id="4.2.99.18" evidence="6"/>
<keyword evidence="17 23" id="KW-0326">Glycosidase</keyword>
<evidence type="ECO:0000256" key="7">
    <source>
        <dbReference type="ARBA" id="ARBA00016240"/>
    </source>
</evidence>
<dbReference type="SUPFAM" id="SSF57716">
    <property type="entry name" value="Glucocorticoid receptor-like (DNA-binding domain)"/>
    <property type="match status" value="1"/>
</dbReference>
<dbReference type="Pfam" id="PF06827">
    <property type="entry name" value="zf-FPG_IleRS"/>
    <property type="match status" value="1"/>
</dbReference>
<evidence type="ECO:0000313" key="24">
    <source>
        <dbReference type="Proteomes" id="UP000006048"/>
    </source>
</evidence>
<dbReference type="InterPro" id="IPR010979">
    <property type="entry name" value="Ribosomal_uS13-like_H2TH"/>
</dbReference>
<evidence type="ECO:0000259" key="22">
    <source>
        <dbReference type="PROSITE" id="PS51068"/>
    </source>
</evidence>
<dbReference type="InterPro" id="IPR020629">
    <property type="entry name" value="FPG_Glyclase"/>
</dbReference>
<evidence type="ECO:0000256" key="5">
    <source>
        <dbReference type="ARBA" id="ARBA00012024"/>
    </source>
</evidence>
<dbReference type="PROSITE" id="PS51066">
    <property type="entry name" value="ZF_FPG_2"/>
    <property type="match status" value="1"/>
</dbReference>
<evidence type="ECO:0000256" key="2">
    <source>
        <dbReference type="ARBA" id="ARBA00001947"/>
    </source>
</evidence>
<dbReference type="SMART" id="SM01232">
    <property type="entry name" value="H2TH"/>
    <property type="match status" value="1"/>
</dbReference>
<evidence type="ECO:0000256" key="20">
    <source>
        <dbReference type="PROSITE-ProRule" id="PRU00391"/>
    </source>
</evidence>
<dbReference type="Pfam" id="PF01149">
    <property type="entry name" value="Fapy_DNA_glyco"/>
    <property type="match status" value="1"/>
</dbReference>
<evidence type="ECO:0000256" key="12">
    <source>
        <dbReference type="ARBA" id="ARBA00022833"/>
    </source>
</evidence>
<proteinExistence type="inferred from homology"/>
<dbReference type="InterPro" id="IPR015886">
    <property type="entry name" value="H2TH_FPG"/>
</dbReference>
<dbReference type="SMART" id="SM00898">
    <property type="entry name" value="Fapy_DNA_glyco"/>
    <property type="match status" value="1"/>
</dbReference>
<evidence type="ECO:0000256" key="17">
    <source>
        <dbReference type="ARBA" id="ARBA00023295"/>
    </source>
</evidence>
<keyword evidence="16" id="KW-0511">Multifunctional enzyme</keyword>
<dbReference type="EC" id="3.2.2.23" evidence="5"/>
<dbReference type="InterPro" id="IPR012319">
    <property type="entry name" value="FPG_cat"/>
</dbReference>
<evidence type="ECO:0000256" key="6">
    <source>
        <dbReference type="ARBA" id="ARBA00012720"/>
    </source>
</evidence>
<dbReference type="SUPFAM" id="SSF81624">
    <property type="entry name" value="N-terminal domain of MutM-like DNA repair proteins"/>
    <property type="match status" value="1"/>
</dbReference>
<dbReference type="Pfam" id="PF06831">
    <property type="entry name" value="H2TH"/>
    <property type="match status" value="1"/>
</dbReference>
<dbReference type="FunFam" id="1.10.8.50:FF:000003">
    <property type="entry name" value="Formamidopyrimidine-DNA glycosylase"/>
    <property type="match status" value="1"/>
</dbReference>
<keyword evidence="14" id="KW-0234">DNA repair</keyword>
<dbReference type="SUPFAM" id="SSF46946">
    <property type="entry name" value="S13-like H2TH domain"/>
    <property type="match status" value="1"/>
</dbReference>
<comment type="similarity">
    <text evidence="3">Belongs to the FPG family.</text>
</comment>
<dbReference type="EMBL" id="CP002959">
    <property type="protein sequence ID" value="AFM14563.1"/>
    <property type="molecule type" value="Genomic_DNA"/>
</dbReference>
<dbReference type="HOGENOM" id="CLU_038423_1_2_12"/>
<gene>
    <name evidence="23" type="ordered locus">Turpa_3929</name>
</gene>
<evidence type="ECO:0000256" key="8">
    <source>
        <dbReference type="ARBA" id="ARBA00022723"/>
    </source>
</evidence>
<keyword evidence="10 20" id="KW-0863">Zinc-finger</keyword>
<organism evidence="23 24">
    <name type="scientific">Turneriella parva (strain ATCC BAA-1111 / DSM 21527 / NCTC 11395 / H)</name>
    <name type="common">Leptospira parva</name>
    <dbReference type="NCBI Taxonomy" id="869212"/>
    <lineage>
        <taxon>Bacteria</taxon>
        <taxon>Pseudomonadati</taxon>
        <taxon>Spirochaetota</taxon>
        <taxon>Spirochaetia</taxon>
        <taxon>Leptospirales</taxon>
        <taxon>Leptospiraceae</taxon>
        <taxon>Turneriella</taxon>
    </lineage>
</organism>
<keyword evidence="9" id="KW-0227">DNA damage</keyword>
<dbReference type="InterPro" id="IPR000214">
    <property type="entry name" value="Znf_DNA_glyclase/AP_lyase"/>
</dbReference>
<dbReference type="STRING" id="869212.Turpa_3929"/>
<dbReference type="NCBIfam" id="TIGR00577">
    <property type="entry name" value="fpg"/>
    <property type="match status" value="1"/>
</dbReference>
<protein>
    <recommendedName>
        <fullName evidence="7">Formamidopyrimidine-DNA glycosylase</fullName>
        <ecNumber evidence="5">3.2.2.23</ecNumber>
        <ecNumber evidence="6">4.2.99.18</ecNumber>
    </recommendedName>
    <alternativeName>
        <fullName evidence="18">DNA-(apurinic or apyrimidinic site) lyase MutM</fullName>
    </alternativeName>
</protein>
<dbReference type="Gene3D" id="3.20.190.10">
    <property type="entry name" value="MutM-like, N-terminal"/>
    <property type="match status" value="1"/>
</dbReference>
<dbReference type="PROSITE" id="PS51068">
    <property type="entry name" value="FPG_CAT"/>
    <property type="match status" value="1"/>
</dbReference>
<keyword evidence="13" id="KW-0238">DNA-binding</keyword>
<sequence>MPELPEVETVRRSLSGLVGQRLRKVELPDGRLRYRATAAQFKGAVAQQLTGIRRLGKYLLLDFGDFPVLFHLGMTGRLLLTSPGASAYTKVVFRFSQATLCFVDVRRFAFVLAGNKALAALPAGVDALGVQNREALIQKMTQSSAPIKSILLNQKIIAGIGNIYAAEMLFAAGIDPHRRGKRLTAAEAARLITACEKVLRRAIDKKGSSISDFVYSLPGEREYSTGAYQKEFLVYNRAGEPCKNCGAQIQKTVLGGRSTFFCNVCQK</sequence>
<dbReference type="AlphaFoldDB" id="I4BBA6"/>
<comment type="catalytic activity">
    <reaction evidence="1">
        <text>Hydrolysis of DNA containing ring-opened 7-methylguanine residues, releasing 2,6-diamino-4-hydroxy-5-(N-methyl)formamidopyrimidine.</text>
        <dbReference type="EC" id="3.2.2.23"/>
    </reaction>
</comment>
<evidence type="ECO:0000256" key="19">
    <source>
        <dbReference type="ARBA" id="ARBA00044632"/>
    </source>
</evidence>
<dbReference type="CDD" id="cd08966">
    <property type="entry name" value="EcFpg-like_N"/>
    <property type="match status" value="1"/>
</dbReference>
<keyword evidence="24" id="KW-1185">Reference proteome</keyword>
<dbReference type="NCBIfam" id="NF002211">
    <property type="entry name" value="PRK01103.1"/>
    <property type="match status" value="1"/>
</dbReference>
<dbReference type="Proteomes" id="UP000006048">
    <property type="component" value="Chromosome"/>
</dbReference>
<evidence type="ECO:0000256" key="14">
    <source>
        <dbReference type="ARBA" id="ARBA00023204"/>
    </source>
</evidence>
<evidence type="ECO:0000256" key="4">
    <source>
        <dbReference type="ARBA" id="ARBA00011245"/>
    </source>
</evidence>
<evidence type="ECO:0000256" key="11">
    <source>
        <dbReference type="ARBA" id="ARBA00022801"/>
    </source>
</evidence>
<dbReference type="PANTHER" id="PTHR22993:SF9">
    <property type="entry name" value="FORMAMIDOPYRIMIDINE-DNA GLYCOSYLASE"/>
    <property type="match status" value="1"/>
</dbReference>
<evidence type="ECO:0000256" key="16">
    <source>
        <dbReference type="ARBA" id="ARBA00023268"/>
    </source>
</evidence>
<keyword evidence="15 23" id="KW-0456">Lyase</keyword>
<evidence type="ECO:0000313" key="23">
    <source>
        <dbReference type="EMBL" id="AFM14563.1"/>
    </source>
</evidence>
<dbReference type="GO" id="GO:0003684">
    <property type="term" value="F:damaged DNA binding"/>
    <property type="evidence" value="ECO:0007669"/>
    <property type="project" value="InterPro"/>
</dbReference>
<dbReference type="InterPro" id="IPR015887">
    <property type="entry name" value="DNA_glyclase_Znf_dom_DNA_BS"/>
</dbReference>
<dbReference type="InterPro" id="IPR035937">
    <property type="entry name" value="FPG_N"/>
</dbReference>
<dbReference type="Gene3D" id="1.10.8.50">
    <property type="match status" value="1"/>
</dbReference>
<evidence type="ECO:0000256" key="9">
    <source>
        <dbReference type="ARBA" id="ARBA00022763"/>
    </source>
</evidence>
<dbReference type="GO" id="GO:0140078">
    <property type="term" value="F:class I DNA-(apurinic or apyrimidinic site) endonuclease activity"/>
    <property type="evidence" value="ECO:0007669"/>
    <property type="project" value="UniProtKB-EC"/>
</dbReference>
<dbReference type="KEGG" id="tpx:Turpa_3929"/>
<evidence type="ECO:0000259" key="21">
    <source>
        <dbReference type="PROSITE" id="PS51066"/>
    </source>
</evidence>
<evidence type="ECO:0000256" key="10">
    <source>
        <dbReference type="ARBA" id="ARBA00022771"/>
    </source>
</evidence>
<feature type="domain" description="FPG-type" evidence="21">
    <location>
        <begin position="233"/>
        <end position="267"/>
    </location>
</feature>
<dbReference type="InterPro" id="IPR010663">
    <property type="entry name" value="Znf_FPG/IleRS"/>
</dbReference>
<comment type="subunit">
    <text evidence="4">Monomer.</text>
</comment>
<evidence type="ECO:0000256" key="18">
    <source>
        <dbReference type="ARBA" id="ARBA00030638"/>
    </source>
</evidence>
<dbReference type="GO" id="GO:0008270">
    <property type="term" value="F:zinc ion binding"/>
    <property type="evidence" value="ECO:0007669"/>
    <property type="project" value="UniProtKB-KW"/>
</dbReference>
<keyword evidence="8" id="KW-0479">Metal-binding</keyword>
<keyword evidence="12" id="KW-0862">Zinc</keyword>
<dbReference type="GO" id="GO:0034039">
    <property type="term" value="F:8-oxo-7,8-dihydroguanine DNA N-glycosylase activity"/>
    <property type="evidence" value="ECO:0007669"/>
    <property type="project" value="TreeGrafter"/>
</dbReference>
<dbReference type="PANTHER" id="PTHR22993">
    <property type="entry name" value="FORMAMIDOPYRIMIDINE-DNA GLYCOSYLASE"/>
    <property type="match status" value="1"/>
</dbReference>
<evidence type="ECO:0000256" key="13">
    <source>
        <dbReference type="ARBA" id="ARBA00023125"/>
    </source>
</evidence>
<comment type="catalytic activity">
    <reaction evidence="19">
        <text>2'-deoxyribonucleotide-(2'-deoxyribose 5'-phosphate)-2'-deoxyribonucleotide-DNA = a 3'-end 2'-deoxyribonucleotide-(2,3-dehydro-2,3-deoxyribose 5'-phosphate)-DNA + a 5'-end 5'-phospho-2'-deoxyribonucleoside-DNA + H(+)</text>
        <dbReference type="Rhea" id="RHEA:66592"/>
        <dbReference type="Rhea" id="RHEA-COMP:13180"/>
        <dbReference type="Rhea" id="RHEA-COMP:16897"/>
        <dbReference type="Rhea" id="RHEA-COMP:17067"/>
        <dbReference type="ChEBI" id="CHEBI:15378"/>
        <dbReference type="ChEBI" id="CHEBI:136412"/>
        <dbReference type="ChEBI" id="CHEBI:157695"/>
        <dbReference type="ChEBI" id="CHEBI:167181"/>
        <dbReference type="EC" id="4.2.99.18"/>
    </reaction>
</comment>
<comment type="cofactor">
    <cofactor evidence="2">
        <name>Zn(2+)</name>
        <dbReference type="ChEBI" id="CHEBI:29105"/>
    </cofactor>
</comment>
<accession>I4BBA6</accession>
<dbReference type="OrthoDB" id="9800855at2"/>
<evidence type="ECO:0000256" key="3">
    <source>
        <dbReference type="ARBA" id="ARBA00009409"/>
    </source>
</evidence>
<reference evidence="23 24" key="1">
    <citation type="submission" date="2012-06" db="EMBL/GenBank/DDBJ databases">
        <title>The complete chromosome of genome of Turneriella parva DSM 21527.</title>
        <authorList>
            <consortium name="US DOE Joint Genome Institute (JGI-PGF)"/>
            <person name="Lucas S."/>
            <person name="Han J."/>
            <person name="Lapidus A."/>
            <person name="Bruce D."/>
            <person name="Goodwin L."/>
            <person name="Pitluck S."/>
            <person name="Peters L."/>
            <person name="Kyrpides N."/>
            <person name="Mavromatis K."/>
            <person name="Ivanova N."/>
            <person name="Mikhailova N."/>
            <person name="Chertkov O."/>
            <person name="Detter J.C."/>
            <person name="Tapia R."/>
            <person name="Han C."/>
            <person name="Land M."/>
            <person name="Hauser L."/>
            <person name="Markowitz V."/>
            <person name="Cheng J.-F."/>
            <person name="Hugenholtz P."/>
            <person name="Woyke T."/>
            <person name="Wu D."/>
            <person name="Gronow S."/>
            <person name="Wellnitz S."/>
            <person name="Brambilla E."/>
            <person name="Klenk H.-P."/>
            <person name="Eisen J.A."/>
        </authorList>
    </citation>
    <scope>NUCLEOTIDE SEQUENCE [LARGE SCALE GENOMIC DNA]</scope>
    <source>
        <strain evidence="24">ATCC BAA-1111 / DSM 21527 / NCTC 11395 / H</strain>
    </source>
</reference>
<dbReference type="PROSITE" id="PS01242">
    <property type="entry name" value="ZF_FPG_1"/>
    <property type="match status" value="1"/>
</dbReference>
<dbReference type="GO" id="GO:0006284">
    <property type="term" value="P:base-excision repair"/>
    <property type="evidence" value="ECO:0007669"/>
    <property type="project" value="InterPro"/>
</dbReference>